<dbReference type="GO" id="GO:0016491">
    <property type="term" value="F:oxidoreductase activity"/>
    <property type="evidence" value="ECO:0007669"/>
    <property type="project" value="InterPro"/>
</dbReference>
<dbReference type="InterPro" id="IPR012348">
    <property type="entry name" value="RNR-like"/>
</dbReference>
<proteinExistence type="predicted"/>
<accession>A0A1C2ICJ4</accession>
<comment type="caution">
    <text evidence="1">The sequence shown here is derived from an EMBL/GenBank/DDBJ whole genome shotgun (WGS) entry which is preliminary data.</text>
</comment>
<gene>
    <name evidence="1" type="ORF">A6M23_07760</name>
</gene>
<dbReference type="AlphaFoldDB" id="A0A1C2ICJ4"/>
<dbReference type="SUPFAM" id="SSF47240">
    <property type="entry name" value="Ferritin-like"/>
    <property type="match status" value="1"/>
</dbReference>
<dbReference type="InterPro" id="IPR009078">
    <property type="entry name" value="Ferritin-like_SF"/>
</dbReference>
<evidence type="ECO:0000313" key="2">
    <source>
        <dbReference type="Proteomes" id="UP000095008"/>
    </source>
</evidence>
<dbReference type="OrthoDB" id="581372at2"/>
<name>A0A1C2ICJ4_ACITH</name>
<dbReference type="EMBL" id="LWRY01000069">
    <property type="protein sequence ID" value="OCX73683.1"/>
    <property type="molecule type" value="Genomic_DNA"/>
</dbReference>
<dbReference type="CDD" id="cd00657">
    <property type="entry name" value="Ferritin_like"/>
    <property type="match status" value="1"/>
</dbReference>
<sequence>MKIIAQLVKEIQCNKYSISDVLRIQQIYHESRRWSVYDVIGSARRIHADERDKAALWHASRAELTTQPAGIRLAVDGVKLAQNLNTSNPLGANIAHIAAAWSARYWLEEEAHHEVAYGMLLEMAGLDPIAQDDVTMHRGFFPTDNYARVCMLQACVEIEATVTYGEMAKTSREPIVKEVFHRIMKDEVQHREYFVSFAKALLDAGVYPIKDVLSMAYTWIRPNGGETFGSARPRQTSREGFVNWWEHVVTDDSTGVALRDDQIRAEPMQAKKVRSVLAAVQHATGVSVKSIAELKYAYLASLTTNDVDRIRHAVAQGVQKKNSLDEELVSLH</sequence>
<evidence type="ECO:0000313" key="1">
    <source>
        <dbReference type="EMBL" id="OCX73683.1"/>
    </source>
</evidence>
<keyword evidence="2" id="KW-1185">Reference proteome</keyword>
<dbReference type="RefSeq" id="WP_065973892.1">
    <property type="nucleotide sequence ID" value="NZ_JABBDU010000058.1"/>
</dbReference>
<dbReference type="Gene3D" id="1.10.620.20">
    <property type="entry name" value="Ribonucleotide Reductase, subunit A"/>
    <property type="match status" value="1"/>
</dbReference>
<organism evidence="1 2">
    <name type="scientific">Acidithiobacillus thiooxidans</name>
    <name type="common">Thiobacillus thiooxidans</name>
    <dbReference type="NCBI Taxonomy" id="930"/>
    <lineage>
        <taxon>Bacteria</taxon>
        <taxon>Pseudomonadati</taxon>
        <taxon>Pseudomonadota</taxon>
        <taxon>Acidithiobacillia</taxon>
        <taxon>Acidithiobacillales</taxon>
        <taxon>Acidithiobacillaceae</taxon>
        <taxon>Acidithiobacillus</taxon>
    </lineage>
</organism>
<reference evidence="1" key="1">
    <citation type="journal article" date="2016" name="Int. J. Mol. Sci.">
        <title>Comparative genomics of the extreme acidophile Acidithiobacillus thiooxidans reveals intraspecific divergence and niche adaptation.</title>
        <authorList>
            <person name="Zhang X."/>
            <person name="Feng X."/>
            <person name="Tao J."/>
            <person name="Ma L."/>
            <person name="Xiao Y."/>
            <person name="Liang Y."/>
            <person name="Liu X."/>
            <person name="Yin H."/>
        </authorList>
    </citation>
    <scope>NUCLEOTIDE SEQUENCE [LARGE SCALE GENOMIC DNA]</scope>
    <source>
        <strain evidence="1">DXS-W</strain>
    </source>
</reference>
<evidence type="ECO:0008006" key="3">
    <source>
        <dbReference type="Google" id="ProtNLM"/>
    </source>
</evidence>
<dbReference type="Proteomes" id="UP000095008">
    <property type="component" value="Unassembled WGS sequence"/>
</dbReference>
<protein>
    <recommendedName>
        <fullName evidence="3">Ferritin-like domain-containing protein</fullName>
    </recommendedName>
</protein>